<comment type="caution">
    <text evidence="2">The sequence shown here is derived from an EMBL/GenBank/DDBJ whole genome shotgun (WGS) entry which is preliminary data.</text>
</comment>
<keyword evidence="3" id="KW-1185">Reference proteome</keyword>
<dbReference type="GO" id="GO:0005886">
    <property type="term" value="C:plasma membrane"/>
    <property type="evidence" value="ECO:0007669"/>
    <property type="project" value="InterPro"/>
</dbReference>
<keyword evidence="1" id="KW-0472">Membrane</keyword>
<keyword evidence="1" id="KW-0812">Transmembrane</keyword>
<dbReference type="PANTHER" id="PTHR31611:SF0">
    <property type="entry name" value="HIGH-AFFINITY NICKEL TRANSPORT PROTEIN NIC1"/>
    <property type="match status" value="1"/>
</dbReference>
<reference evidence="2" key="1">
    <citation type="submission" date="2022-06" db="EMBL/GenBank/DDBJ databases">
        <title>Genome Sequence of Candolleomyces eurysporus.</title>
        <authorList>
            <person name="Buettner E."/>
        </authorList>
    </citation>
    <scope>NUCLEOTIDE SEQUENCE</scope>
    <source>
        <strain evidence="2">VTCC 930004</strain>
    </source>
</reference>
<organism evidence="2 3">
    <name type="scientific">Candolleomyces eurysporus</name>
    <dbReference type="NCBI Taxonomy" id="2828524"/>
    <lineage>
        <taxon>Eukaryota</taxon>
        <taxon>Fungi</taxon>
        <taxon>Dikarya</taxon>
        <taxon>Basidiomycota</taxon>
        <taxon>Agaricomycotina</taxon>
        <taxon>Agaricomycetes</taxon>
        <taxon>Agaricomycetidae</taxon>
        <taxon>Agaricales</taxon>
        <taxon>Agaricineae</taxon>
        <taxon>Psathyrellaceae</taxon>
        <taxon>Candolleomyces</taxon>
    </lineage>
</organism>
<dbReference type="OrthoDB" id="5197598at2759"/>
<proteinExistence type="predicted"/>
<evidence type="ECO:0000313" key="2">
    <source>
        <dbReference type="EMBL" id="KAJ2929765.1"/>
    </source>
</evidence>
<protein>
    <submittedName>
        <fullName evidence="2">Uncharacterized protein</fullName>
    </submittedName>
</protein>
<accession>A0A9W8MF78</accession>
<dbReference type="AlphaFoldDB" id="A0A9W8MF78"/>
<dbReference type="EMBL" id="JANBPK010000859">
    <property type="protein sequence ID" value="KAJ2929765.1"/>
    <property type="molecule type" value="Genomic_DNA"/>
</dbReference>
<dbReference type="GO" id="GO:0035444">
    <property type="term" value="P:nickel cation transmembrane transport"/>
    <property type="evidence" value="ECO:0007669"/>
    <property type="project" value="InterPro"/>
</dbReference>
<name>A0A9W8MF78_9AGAR</name>
<sequence>MTLLDSVDSVIMLYSYTGFPQRSWKLIEFRPKATVAEPQANEVPSDVNEKVVPDVEEGKQKGEIDAINVVEAQDDERVAAQSRAKMNVMSGLSIVLTVMSILLAFCISLITIMGLIGENCAKCVAAAEAEDGGGLAGSWWRGWAAAGEQSGWIGIGIVGGFIVIVAGWYLGRWLLRRRQAQRTREAETGTEEVAEDTK</sequence>
<dbReference type="Proteomes" id="UP001140091">
    <property type="component" value="Unassembled WGS sequence"/>
</dbReference>
<dbReference type="InterPro" id="IPR004688">
    <property type="entry name" value="Ni/Co_transpt"/>
</dbReference>
<gene>
    <name evidence="2" type="ORF">H1R20_g7317</name>
</gene>
<dbReference type="PANTHER" id="PTHR31611">
    <property type="entry name" value="HIGH-AFFINITY NICKEL TRANSPORT PROTEIN NIC1"/>
    <property type="match status" value="1"/>
</dbReference>
<evidence type="ECO:0000256" key="1">
    <source>
        <dbReference type="SAM" id="Phobius"/>
    </source>
</evidence>
<feature type="transmembrane region" description="Helical" evidence="1">
    <location>
        <begin position="152"/>
        <end position="175"/>
    </location>
</feature>
<feature type="transmembrane region" description="Helical" evidence="1">
    <location>
        <begin position="92"/>
        <end position="116"/>
    </location>
</feature>
<keyword evidence="1" id="KW-1133">Transmembrane helix</keyword>
<evidence type="ECO:0000313" key="3">
    <source>
        <dbReference type="Proteomes" id="UP001140091"/>
    </source>
</evidence>
<feature type="non-terminal residue" evidence="2">
    <location>
        <position position="198"/>
    </location>
</feature>